<protein>
    <submittedName>
        <fullName evidence="2">Uncharacterized protein</fullName>
    </submittedName>
</protein>
<dbReference type="Proteomes" id="UP000265515">
    <property type="component" value="Unassembled WGS sequence"/>
</dbReference>
<reference evidence="2 3" key="1">
    <citation type="journal article" date="2018" name="Cell">
        <title>The Chara Genome: Secondary Complexity and Implications for Plant Terrestrialization.</title>
        <authorList>
            <person name="Nishiyama T."/>
            <person name="Sakayama H."/>
            <person name="Vries J.D."/>
            <person name="Buschmann H."/>
            <person name="Saint-Marcoux D."/>
            <person name="Ullrich K.K."/>
            <person name="Haas F.B."/>
            <person name="Vanderstraeten L."/>
            <person name="Becker D."/>
            <person name="Lang D."/>
            <person name="Vosolsobe S."/>
            <person name="Rombauts S."/>
            <person name="Wilhelmsson P.K.I."/>
            <person name="Janitza P."/>
            <person name="Kern R."/>
            <person name="Heyl A."/>
            <person name="Rumpler F."/>
            <person name="Villalobos L.I.A.C."/>
            <person name="Clay J.M."/>
            <person name="Skokan R."/>
            <person name="Toyoda A."/>
            <person name="Suzuki Y."/>
            <person name="Kagoshima H."/>
            <person name="Schijlen E."/>
            <person name="Tajeshwar N."/>
            <person name="Catarino B."/>
            <person name="Hetherington A.J."/>
            <person name="Saltykova A."/>
            <person name="Bonnot C."/>
            <person name="Breuninger H."/>
            <person name="Symeonidi A."/>
            <person name="Radhakrishnan G.V."/>
            <person name="Van Nieuwerburgh F."/>
            <person name="Deforce D."/>
            <person name="Chang C."/>
            <person name="Karol K.G."/>
            <person name="Hedrich R."/>
            <person name="Ulvskov P."/>
            <person name="Glockner G."/>
            <person name="Delwiche C.F."/>
            <person name="Petrasek J."/>
            <person name="Van de Peer Y."/>
            <person name="Friml J."/>
            <person name="Beilby M."/>
            <person name="Dolan L."/>
            <person name="Kohara Y."/>
            <person name="Sugano S."/>
            <person name="Fujiyama A."/>
            <person name="Delaux P.-M."/>
            <person name="Quint M."/>
            <person name="TheiBen G."/>
            <person name="Hagemann M."/>
            <person name="Harholt J."/>
            <person name="Dunand C."/>
            <person name="Zachgo S."/>
            <person name="Langdale J."/>
            <person name="Maumus F."/>
            <person name="Straeten D.V.D."/>
            <person name="Gould S.B."/>
            <person name="Rensing S.A."/>
        </authorList>
    </citation>
    <scope>NUCLEOTIDE SEQUENCE [LARGE SCALE GENOMIC DNA]</scope>
    <source>
        <strain evidence="2 3">S276</strain>
    </source>
</reference>
<gene>
    <name evidence="2" type="ORF">CBR_g57831</name>
</gene>
<evidence type="ECO:0000313" key="3">
    <source>
        <dbReference type="Proteomes" id="UP000265515"/>
    </source>
</evidence>
<dbReference type="AlphaFoldDB" id="A0A388K862"/>
<comment type="caution">
    <text evidence="2">The sequence shown here is derived from an EMBL/GenBank/DDBJ whole genome shotgun (WGS) entry which is preliminary data.</text>
</comment>
<organism evidence="2 3">
    <name type="scientific">Chara braunii</name>
    <name type="common">Braun's stonewort</name>
    <dbReference type="NCBI Taxonomy" id="69332"/>
    <lineage>
        <taxon>Eukaryota</taxon>
        <taxon>Viridiplantae</taxon>
        <taxon>Streptophyta</taxon>
        <taxon>Charophyceae</taxon>
        <taxon>Charales</taxon>
        <taxon>Characeae</taxon>
        <taxon>Chara</taxon>
    </lineage>
</organism>
<keyword evidence="3" id="KW-1185">Reference proteome</keyword>
<evidence type="ECO:0000313" key="2">
    <source>
        <dbReference type="EMBL" id="GBG66228.1"/>
    </source>
</evidence>
<sequence length="104" mass="10954">MSAAAEVLEDVAQCRSSPIPGDGGPGRRVQQKPKRAKGTVDPSDAASCVVFGIIAKGTVMYVHLRGNPACVVGIALLECNFELHRLVVVLAMSEDTVDLLVTVH</sequence>
<dbReference type="EMBL" id="BFEA01000071">
    <property type="protein sequence ID" value="GBG66228.1"/>
    <property type="molecule type" value="Genomic_DNA"/>
</dbReference>
<name>A0A388K862_CHABU</name>
<feature type="region of interest" description="Disordered" evidence="1">
    <location>
        <begin position="15"/>
        <end position="42"/>
    </location>
</feature>
<dbReference type="Gramene" id="GBG66228">
    <property type="protein sequence ID" value="GBG66228"/>
    <property type="gene ID" value="CBR_g57831"/>
</dbReference>
<proteinExistence type="predicted"/>
<accession>A0A388K862</accession>
<evidence type="ECO:0000256" key="1">
    <source>
        <dbReference type="SAM" id="MobiDB-lite"/>
    </source>
</evidence>